<reference evidence="3" key="1">
    <citation type="journal article" date="2019" name="Int. J. Syst. Evol. Microbiol.">
        <title>The Global Catalogue of Microorganisms (GCM) 10K type strain sequencing project: providing services to taxonomists for standard genome sequencing and annotation.</title>
        <authorList>
            <consortium name="The Broad Institute Genomics Platform"/>
            <consortium name="The Broad Institute Genome Sequencing Center for Infectious Disease"/>
            <person name="Wu L."/>
            <person name="Ma J."/>
        </authorList>
    </citation>
    <scope>NUCLEOTIDE SEQUENCE [LARGE SCALE GENOMIC DNA]</scope>
    <source>
        <strain evidence="3">CGMCC 1.12942</strain>
    </source>
</reference>
<sequence>MTSSIASLIKERSFRSPHHTVSTAGLVGGGTVL</sequence>
<dbReference type="GO" id="GO:0005524">
    <property type="term" value="F:ATP binding"/>
    <property type="evidence" value="ECO:0007669"/>
    <property type="project" value="UniProtKB-KW"/>
</dbReference>
<protein>
    <submittedName>
        <fullName evidence="2">ATP-binding protein</fullName>
    </submittedName>
</protein>
<gene>
    <name evidence="2" type="ORF">ACFQNG_03780</name>
</gene>
<dbReference type="EMBL" id="JBHTBW010000008">
    <property type="protein sequence ID" value="MFC7440282.1"/>
    <property type="molecule type" value="Genomic_DNA"/>
</dbReference>
<evidence type="ECO:0000313" key="2">
    <source>
        <dbReference type="EMBL" id="MFC7440282.1"/>
    </source>
</evidence>
<evidence type="ECO:0000313" key="3">
    <source>
        <dbReference type="Proteomes" id="UP001596500"/>
    </source>
</evidence>
<dbReference type="InterPro" id="IPR000523">
    <property type="entry name" value="Mg_chelatse_chII-like_cat_dom"/>
</dbReference>
<keyword evidence="2" id="KW-0547">Nucleotide-binding</keyword>
<evidence type="ECO:0000259" key="1">
    <source>
        <dbReference type="Pfam" id="PF01078"/>
    </source>
</evidence>
<proteinExistence type="predicted"/>
<dbReference type="Proteomes" id="UP001596500">
    <property type="component" value="Unassembled WGS sequence"/>
</dbReference>
<comment type="caution">
    <text evidence="2">The sequence shown here is derived from an EMBL/GenBank/DDBJ whole genome shotgun (WGS) entry which is preliminary data.</text>
</comment>
<keyword evidence="3" id="KW-1185">Reference proteome</keyword>
<keyword evidence="2" id="KW-0067">ATP-binding</keyword>
<dbReference type="RefSeq" id="WP_379863524.1">
    <property type="nucleotide sequence ID" value="NZ_JBHTBW010000008.1"/>
</dbReference>
<name>A0ABW2RH88_9BACL</name>
<accession>A0ABW2RH88</accession>
<dbReference type="Pfam" id="PF01078">
    <property type="entry name" value="Mg_chelatase"/>
    <property type="match status" value="1"/>
</dbReference>
<organism evidence="2 3">
    <name type="scientific">Laceyella putida</name>
    <dbReference type="NCBI Taxonomy" id="110101"/>
    <lineage>
        <taxon>Bacteria</taxon>
        <taxon>Bacillati</taxon>
        <taxon>Bacillota</taxon>
        <taxon>Bacilli</taxon>
        <taxon>Bacillales</taxon>
        <taxon>Thermoactinomycetaceae</taxon>
        <taxon>Laceyella</taxon>
    </lineage>
</organism>
<feature type="domain" description="Magnesium chelatase ChlI-like catalytic" evidence="1">
    <location>
        <begin position="6"/>
        <end position="31"/>
    </location>
</feature>